<keyword evidence="10" id="KW-0472">Membrane</keyword>
<dbReference type="InterPro" id="IPR003660">
    <property type="entry name" value="HAMP_dom"/>
</dbReference>
<name>A0A6F8VFM6_9PROT</name>
<comment type="subcellular location">
    <subcellularLocation>
        <location evidence="2">Membrane</location>
    </subcellularLocation>
</comment>
<evidence type="ECO:0000256" key="5">
    <source>
        <dbReference type="ARBA" id="ARBA00022679"/>
    </source>
</evidence>
<dbReference type="EC" id="2.7.13.3" evidence="3"/>
<feature type="domain" description="Histidine kinase" evidence="11">
    <location>
        <begin position="396"/>
        <end position="589"/>
    </location>
</feature>
<dbReference type="SUPFAM" id="SSF55874">
    <property type="entry name" value="ATPase domain of HSP90 chaperone/DNA topoisomerase II/histidine kinase"/>
    <property type="match status" value="1"/>
</dbReference>
<evidence type="ECO:0000313" key="14">
    <source>
        <dbReference type="Proteomes" id="UP000502260"/>
    </source>
</evidence>
<dbReference type="PANTHER" id="PTHR24421:SF10">
    <property type="entry name" value="NITRATE_NITRITE SENSOR PROTEIN NARQ"/>
    <property type="match status" value="1"/>
</dbReference>
<dbReference type="GO" id="GO:0046983">
    <property type="term" value="F:protein dimerization activity"/>
    <property type="evidence" value="ECO:0007669"/>
    <property type="project" value="InterPro"/>
</dbReference>
<dbReference type="InterPro" id="IPR036890">
    <property type="entry name" value="HATPase_C_sf"/>
</dbReference>
<sequence length="589" mass="64440">MLRPWGIKGRVLFLALVPALVIAAGLTVYEISTRLRDIELALNGRGFAIVRQLAPAAEYGVFSGNYDVLARLAQSTLQEADVTAVTIINSDGRILAVGGHALAVPSRSEIASPKSGVIESSDVLLFSAPIFQSQTEVENYLDPVVQMPRRAKEDTKVLGRTMVEISRLPSMLKKNQIIFNSLLITLAGLAMASLLALRMARQVTNPIMTLAGAVARIGKGDLATRIETNATGELATLERGVNNMAVALKAVQDAQEERRAILATVLDSLDALVYVADMNTYELLFLNKFARETYGNATGKLCWQSIQSNQSGPCAFCTNAKLLKADGTPGEAVVWEFQNPLTLHWYLIQDSAIKWVDGRIVRLEIATDITQNKRREDHIRDLERQIMDSGEHERERIGHELHDGLGQQLTGIAFLSKALSQKLAAQSAAEAVEATQIVTLINQAISETRQLARGLQPVEVDENGLMSALEALATNIGRLFHIQCEFHCDTPVLVKDNTAANQIYRIAQEAVNNAVKHGKASHISIELAAPRGKMQLSVHDDGMGFHPYLKGKHSGMGLQIMRYRAKMIGAHLDIESDPGHGSLIRAYFF</sequence>
<evidence type="ECO:0000313" key="13">
    <source>
        <dbReference type="EMBL" id="BCB27565.1"/>
    </source>
</evidence>
<evidence type="ECO:0000256" key="3">
    <source>
        <dbReference type="ARBA" id="ARBA00012438"/>
    </source>
</evidence>
<evidence type="ECO:0000259" key="11">
    <source>
        <dbReference type="PROSITE" id="PS50109"/>
    </source>
</evidence>
<dbReference type="KEGG" id="slac:SKTS_24510"/>
<dbReference type="Pfam" id="PF00672">
    <property type="entry name" value="HAMP"/>
    <property type="match status" value="1"/>
</dbReference>
<evidence type="ECO:0000259" key="12">
    <source>
        <dbReference type="PROSITE" id="PS50885"/>
    </source>
</evidence>
<feature type="domain" description="HAMP" evidence="12">
    <location>
        <begin position="201"/>
        <end position="253"/>
    </location>
</feature>
<dbReference type="Proteomes" id="UP000502260">
    <property type="component" value="Chromosome"/>
</dbReference>
<dbReference type="Pfam" id="PF09984">
    <property type="entry name" value="sCache_4"/>
    <property type="match status" value="1"/>
</dbReference>
<dbReference type="Gene3D" id="3.30.450.20">
    <property type="entry name" value="PAS domain"/>
    <property type="match status" value="1"/>
</dbReference>
<dbReference type="CDD" id="cd06225">
    <property type="entry name" value="HAMP"/>
    <property type="match status" value="1"/>
</dbReference>
<reference evidence="14" key="1">
    <citation type="submission" date="2020-03" db="EMBL/GenBank/DDBJ databases">
        <title>Complete genome sequence of sulfur-oxidizing bacterium skT11.</title>
        <authorList>
            <person name="Kanda M."/>
            <person name="Kojima H."/>
            <person name="Fukui M."/>
        </authorList>
    </citation>
    <scope>NUCLEOTIDE SEQUENCE [LARGE SCALE GENOMIC DNA]</scope>
    <source>
        <strain evidence="14">skT11</strain>
    </source>
</reference>
<dbReference type="EMBL" id="AP022853">
    <property type="protein sequence ID" value="BCB27565.1"/>
    <property type="molecule type" value="Genomic_DNA"/>
</dbReference>
<dbReference type="CDD" id="cd16917">
    <property type="entry name" value="HATPase_UhpB-NarQ-NarX-like"/>
    <property type="match status" value="1"/>
</dbReference>
<dbReference type="SMART" id="SM00304">
    <property type="entry name" value="HAMP"/>
    <property type="match status" value="1"/>
</dbReference>
<dbReference type="SUPFAM" id="SSF158472">
    <property type="entry name" value="HAMP domain-like"/>
    <property type="match status" value="1"/>
</dbReference>
<dbReference type="AlphaFoldDB" id="A0A6F8VFM6"/>
<protein>
    <recommendedName>
        <fullName evidence="3">histidine kinase</fullName>
        <ecNumber evidence="3">2.7.13.3</ecNumber>
    </recommendedName>
</protein>
<dbReference type="PANTHER" id="PTHR24421">
    <property type="entry name" value="NITRATE/NITRITE SENSOR PROTEIN NARX-RELATED"/>
    <property type="match status" value="1"/>
</dbReference>
<keyword evidence="10" id="KW-1133">Transmembrane helix</keyword>
<dbReference type="Pfam" id="PF07730">
    <property type="entry name" value="HisKA_3"/>
    <property type="match status" value="1"/>
</dbReference>
<dbReference type="PROSITE" id="PS50109">
    <property type="entry name" value="HIS_KIN"/>
    <property type="match status" value="1"/>
</dbReference>
<dbReference type="GO" id="GO:0016020">
    <property type="term" value="C:membrane"/>
    <property type="evidence" value="ECO:0007669"/>
    <property type="project" value="UniProtKB-SubCell"/>
</dbReference>
<gene>
    <name evidence="13" type="ORF">SKTS_24510</name>
</gene>
<dbReference type="RefSeq" id="WP_173065437.1">
    <property type="nucleotide sequence ID" value="NZ_AP022853.1"/>
</dbReference>
<comment type="catalytic activity">
    <reaction evidence="1">
        <text>ATP + protein L-histidine = ADP + protein N-phospho-L-histidine.</text>
        <dbReference type="EC" id="2.7.13.3"/>
    </reaction>
</comment>
<keyword evidence="8" id="KW-0067">ATP-binding</keyword>
<evidence type="ECO:0000256" key="2">
    <source>
        <dbReference type="ARBA" id="ARBA00004370"/>
    </source>
</evidence>
<evidence type="ECO:0000256" key="10">
    <source>
        <dbReference type="SAM" id="Phobius"/>
    </source>
</evidence>
<keyword evidence="9" id="KW-0902">Two-component regulatory system</keyword>
<dbReference type="Gene3D" id="3.30.565.10">
    <property type="entry name" value="Histidine kinase-like ATPase, C-terminal domain"/>
    <property type="match status" value="1"/>
</dbReference>
<dbReference type="SMART" id="SM00387">
    <property type="entry name" value="HATPase_c"/>
    <property type="match status" value="1"/>
</dbReference>
<keyword evidence="14" id="KW-1185">Reference proteome</keyword>
<keyword evidence="4" id="KW-0597">Phosphoprotein</keyword>
<keyword evidence="6" id="KW-0547">Nucleotide-binding</keyword>
<keyword evidence="7" id="KW-0418">Kinase</keyword>
<dbReference type="InterPro" id="IPR003594">
    <property type="entry name" value="HATPase_dom"/>
</dbReference>
<dbReference type="GO" id="GO:0000155">
    <property type="term" value="F:phosphorelay sensor kinase activity"/>
    <property type="evidence" value="ECO:0007669"/>
    <property type="project" value="InterPro"/>
</dbReference>
<dbReference type="Gene3D" id="1.10.8.500">
    <property type="entry name" value="HAMP domain in histidine kinase"/>
    <property type="match status" value="1"/>
</dbReference>
<keyword evidence="10" id="KW-0812">Transmembrane</keyword>
<evidence type="ECO:0000256" key="1">
    <source>
        <dbReference type="ARBA" id="ARBA00000085"/>
    </source>
</evidence>
<dbReference type="InterPro" id="IPR050482">
    <property type="entry name" value="Sensor_HK_TwoCompSys"/>
</dbReference>
<feature type="transmembrane region" description="Helical" evidence="10">
    <location>
        <begin position="12"/>
        <end position="29"/>
    </location>
</feature>
<proteinExistence type="predicted"/>
<dbReference type="GO" id="GO:0005524">
    <property type="term" value="F:ATP binding"/>
    <property type="evidence" value="ECO:0007669"/>
    <property type="project" value="UniProtKB-KW"/>
</dbReference>
<dbReference type="InterPro" id="IPR019247">
    <property type="entry name" value="Histidine_kinase_BarA_N"/>
</dbReference>
<evidence type="ECO:0000256" key="6">
    <source>
        <dbReference type="ARBA" id="ARBA00022741"/>
    </source>
</evidence>
<dbReference type="PROSITE" id="PS50885">
    <property type="entry name" value="HAMP"/>
    <property type="match status" value="1"/>
</dbReference>
<feature type="transmembrane region" description="Helical" evidence="10">
    <location>
        <begin position="177"/>
        <end position="197"/>
    </location>
</feature>
<evidence type="ECO:0000256" key="9">
    <source>
        <dbReference type="ARBA" id="ARBA00023012"/>
    </source>
</evidence>
<keyword evidence="5" id="KW-0808">Transferase</keyword>
<dbReference type="Pfam" id="PF02518">
    <property type="entry name" value="HATPase_c"/>
    <property type="match status" value="1"/>
</dbReference>
<evidence type="ECO:0000256" key="7">
    <source>
        <dbReference type="ARBA" id="ARBA00022777"/>
    </source>
</evidence>
<dbReference type="InterPro" id="IPR005467">
    <property type="entry name" value="His_kinase_dom"/>
</dbReference>
<evidence type="ECO:0000256" key="4">
    <source>
        <dbReference type="ARBA" id="ARBA00022553"/>
    </source>
</evidence>
<evidence type="ECO:0000256" key="8">
    <source>
        <dbReference type="ARBA" id="ARBA00022840"/>
    </source>
</evidence>
<dbReference type="InterPro" id="IPR011712">
    <property type="entry name" value="Sig_transdc_His_kin_sub3_dim/P"/>
</dbReference>
<accession>A0A6F8VFM6</accession>
<organism evidence="13 14">
    <name type="scientific">Sulfurimicrobium lacus</name>
    <dbReference type="NCBI Taxonomy" id="2715678"/>
    <lineage>
        <taxon>Bacteria</taxon>
        <taxon>Pseudomonadati</taxon>
        <taxon>Pseudomonadota</taxon>
        <taxon>Betaproteobacteria</taxon>
        <taxon>Nitrosomonadales</taxon>
        <taxon>Sulfuricellaceae</taxon>
        <taxon>Sulfurimicrobium</taxon>
    </lineage>
</organism>
<dbReference type="Gene3D" id="1.20.5.1930">
    <property type="match status" value="1"/>
</dbReference>